<feature type="compositionally biased region" description="Basic and acidic residues" evidence="1">
    <location>
        <begin position="370"/>
        <end position="384"/>
    </location>
</feature>
<feature type="compositionally biased region" description="Basic and acidic residues" evidence="1">
    <location>
        <begin position="498"/>
        <end position="516"/>
    </location>
</feature>
<evidence type="ECO:0000259" key="2">
    <source>
        <dbReference type="PROSITE" id="PS50003"/>
    </source>
</evidence>
<sequence length="526" mass="58393">MFHKPDSPIEHVQGLDVINHILQLNIFKELECTFTFKLLHCSFTFPSSPPLFLWQLLRQEEQKCVESLELEQYDRCQDLRALLKRKNRFILIHSPGCKVQDIKFQASTTEEKELWMKALNDGISRGKNKIFDEVKIDENLSLDHVTRGRVKIAKGRRLPTRSHLKEVASSTSDGILRLDLDVSDGGPLHSILVTSESAKTPPPKETHKPPMPPAKGPVPPTENLSANLTPEDPQEVAAPSENVNSLEVSDAEEEACEDSEGTPVEGDWVEPKPPVAPPKILSNKMRVGWGHPDSELHDVEMENTPGLNKEAVKPPTPPPKVFRGKLIAKENDAQIDISERDWQPDGDSNLDVNGMDDSGTTQPAFQNGKQQEDHSSEPGGKEEGLSLPSEDQVDVVEPAGGSPATKPRSSSLGALLSESPPKLPQPDSQKSSILHVVWMEKKIAHEKQQTEKLMWKVRGEELEQGQEGKGPSGNAKELLNEATEQLRQATQVLQEVKDLGELRREPTGMRKGDSKDLVTVYRRSAP</sequence>
<dbReference type="SUPFAM" id="SSF50729">
    <property type="entry name" value="PH domain-like"/>
    <property type="match status" value="1"/>
</dbReference>
<feature type="compositionally biased region" description="Basic and acidic residues" evidence="1">
    <location>
        <begin position="327"/>
        <end position="343"/>
    </location>
</feature>
<feature type="domain" description="PH" evidence="2">
    <location>
        <begin position="1"/>
        <end position="124"/>
    </location>
</feature>
<dbReference type="PROSITE" id="PS50003">
    <property type="entry name" value="PH_DOMAIN"/>
    <property type="match status" value="1"/>
</dbReference>
<feature type="region of interest" description="Disordered" evidence="1">
    <location>
        <begin position="498"/>
        <end position="526"/>
    </location>
</feature>
<dbReference type="AlphaFoldDB" id="A0A8C5SNJ5"/>
<feature type="compositionally biased region" description="Pro residues" evidence="1">
    <location>
        <begin position="209"/>
        <end position="220"/>
    </location>
</feature>
<dbReference type="Proteomes" id="UP000694406">
    <property type="component" value="Unplaced"/>
</dbReference>
<reference evidence="3" key="2">
    <citation type="submission" date="2025-09" db="UniProtKB">
        <authorList>
            <consortium name="Ensembl"/>
        </authorList>
    </citation>
    <scope>IDENTIFICATION</scope>
</reference>
<dbReference type="InterPro" id="IPR001849">
    <property type="entry name" value="PH_domain"/>
</dbReference>
<dbReference type="InterPro" id="IPR043448">
    <property type="entry name" value="PKHO1/2"/>
</dbReference>
<dbReference type="Ensembl" id="ENSLLTT00000020063.1">
    <property type="protein sequence ID" value="ENSLLTP00000019349.1"/>
    <property type="gene ID" value="ENSLLTG00000014560.1"/>
</dbReference>
<name>A0A8C5SNJ5_LATLA</name>
<gene>
    <name evidence="3" type="primary">PLEKHO2</name>
</gene>
<evidence type="ECO:0000256" key="1">
    <source>
        <dbReference type="SAM" id="MobiDB-lite"/>
    </source>
</evidence>
<proteinExistence type="predicted"/>
<organism evidence="3 4">
    <name type="scientific">Laticauda laticaudata</name>
    <name type="common">Blue-ringed sea krait</name>
    <name type="synonym">Blue-lipped sea krait</name>
    <dbReference type="NCBI Taxonomy" id="8630"/>
    <lineage>
        <taxon>Eukaryota</taxon>
        <taxon>Metazoa</taxon>
        <taxon>Chordata</taxon>
        <taxon>Craniata</taxon>
        <taxon>Vertebrata</taxon>
        <taxon>Euteleostomi</taxon>
        <taxon>Lepidosauria</taxon>
        <taxon>Squamata</taxon>
        <taxon>Bifurcata</taxon>
        <taxon>Unidentata</taxon>
        <taxon>Episquamata</taxon>
        <taxon>Toxicofera</taxon>
        <taxon>Serpentes</taxon>
        <taxon>Colubroidea</taxon>
        <taxon>Elapidae</taxon>
        <taxon>Laticaudinae</taxon>
        <taxon>Laticauda</taxon>
    </lineage>
</organism>
<evidence type="ECO:0000313" key="4">
    <source>
        <dbReference type="Proteomes" id="UP000694406"/>
    </source>
</evidence>
<dbReference type="PANTHER" id="PTHR15871">
    <property type="entry name" value="PH DOMAIN-CONTAINING PROTEIN"/>
    <property type="match status" value="1"/>
</dbReference>
<reference evidence="3" key="1">
    <citation type="submission" date="2025-08" db="UniProtKB">
        <authorList>
            <consortium name="Ensembl"/>
        </authorList>
    </citation>
    <scope>IDENTIFICATION</scope>
</reference>
<feature type="compositionally biased region" description="Polar residues" evidence="1">
    <location>
        <begin position="358"/>
        <end position="369"/>
    </location>
</feature>
<feature type="region of interest" description="Disordered" evidence="1">
    <location>
        <begin position="290"/>
        <end position="429"/>
    </location>
</feature>
<feature type="region of interest" description="Disordered" evidence="1">
    <location>
        <begin position="193"/>
        <end position="243"/>
    </location>
</feature>
<dbReference type="PANTHER" id="PTHR15871:SF2">
    <property type="entry name" value="PLECKSTRIN HOMOLOGY DOMAIN-CONTAINING FAMILY O MEMBER 2"/>
    <property type="match status" value="1"/>
</dbReference>
<accession>A0A8C5SNJ5</accession>
<keyword evidence="4" id="KW-1185">Reference proteome</keyword>
<dbReference type="GO" id="GO:0071888">
    <property type="term" value="P:macrophage apoptotic process"/>
    <property type="evidence" value="ECO:0007669"/>
    <property type="project" value="TreeGrafter"/>
</dbReference>
<evidence type="ECO:0000313" key="3">
    <source>
        <dbReference type="Ensembl" id="ENSLLTP00000019349.1"/>
    </source>
</evidence>
<dbReference type="GeneTree" id="ENSGT00530000063760"/>
<protein>
    <submittedName>
        <fullName evidence="3">Pleckstrin homology domain containing O2</fullName>
    </submittedName>
</protein>